<reference evidence="4 5" key="1">
    <citation type="journal article" date="2019" name="Nat. Commun.">
        <title>The antimicrobial potential of Streptomyces from insect microbiomes.</title>
        <authorList>
            <person name="Chevrette M.G."/>
            <person name="Carlson C.M."/>
            <person name="Ortega H.E."/>
            <person name="Thomas C."/>
            <person name="Ananiev G.E."/>
            <person name="Barns K.J."/>
            <person name="Book A.J."/>
            <person name="Cagnazzo J."/>
            <person name="Carlos C."/>
            <person name="Flanigan W."/>
            <person name="Grubbs K.J."/>
            <person name="Horn H.A."/>
            <person name="Hoffmann F.M."/>
            <person name="Klassen J.L."/>
            <person name="Knack J.J."/>
            <person name="Lewin G.R."/>
            <person name="McDonald B.R."/>
            <person name="Muller L."/>
            <person name="Melo W.G.P."/>
            <person name="Pinto-Tomas A.A."/>
            <person name="Schmitz A."/>
            <person name="Wendt-Pienkowski E."/>
            <person name="Wildman S."/>
            <person name="Zhao M."/>
            <person name="Zhang F."/>
            <person name="Bugni T.S."/>
            <person name="Andes D.R."/>
            <person name="Pupo M.T."/>
            <person name="Currie C.R."/>
        </authorList>
    </citation>
    <scope>NUCLEOTIDE SEQUENCE [LARGE SCALE GENOMIC DNA]</scope>
    <source>
        <strain evidence="4 5">SID5840</strain>
    </source>
</reference>
<sequence>MNSPGPRDPAGYSAQELADPRIDSETLRRIAAVRPDLWPSILRHPNCDGGLAAHIRQNTPQAAPPSQTGPRPPMGGPPQSGPQAPMGGGPLQTGPQGPVGGPRNGPVPPVGGPGRPGPPPMGGAPQSGAQSSQAASGAKDLANGAKTYFADTVAPAAMSAARTVSERSGEGSGAVHWTIWVRFAVPVLALIGVISLFMPIASASYRGYSVSVNYFSEEAPPGEGAVMLIGFIAVIAFSVASLMTGKKWAVITAGVLAILFGLVGTINGFGSGSSASGQAYASAGSGAILLGISGLLLLIAAIVTLLPKKVFAAGQQPVRPQGFAPPQQYPQQQAPPPQQPQQQGFPPRQQFPPPGQYPQQAPQPQRPPQQQEPPTRPFPPQQP</sequence>
<feature type="region of interest" description="Disordered" evidence="1">
    <location>
        <begin position="317"/>
        <end position="383"/>
    </location>
</feature>
<gene>
    <name evidence="4" type="ORF">GTW20_10810</name>
</gene>
<feature type="transmembrane region" description="Helical" evidence="2">
    <location>
        <begin position="183"/>
        <end position="205"/>
    </location>
</feature>
<feature type="compositionally biased region" description="Pro residues" evidence="1">
    <location>
        <begin position="105"/>
        <end position="122"/>
    </location>
</feature>
<feature type="transmembrane region" description="Helical" evidence="2">
    <location>
        <begin position="286"/>
        <end position="306"/>
    </location>
</feature>
<feature type="compositionally biased region" description="Pro residues" evidence="1">
    <location>
        <begin position="70"/>
        <end position="80"/>
    </location>
</feature>
<protein>
    <recommendedName>
        <fullName evidence="3">Leucine rich repeat variant domain-containing protein</fullName>
    </recommendedName>
</protein>
<accession>A0A7K2IS63</accession>
<keyword evidence="2" id="KW-1133">Transmembrane helix</keyword>
<feature type="compositionally biased region" description="Low complexity" evidence="1">
    <location>
        <begin position="123"/>
        <end position="138"/>
    </location>
</feature>
<name>A0A7K2IS63_9ACTN</name>
<feature type="compositionally biased region" description="Basic and acidic residues" evidence="1">
    <location>
        <begin position="18"/>
        <end position="28"/>
    </location>
</feature>
<feature type="transmembrane region" description="Helical" evidence="2">
    <location>
        <begin position="225"/>
        <end position="243"/>
    </location>
</feature>
<keyword evidence="2" id="KW-0812">Transmembrane</keyword>
<dbReference type="AlphaFoldDB" id="A0A7K2IS63"/>
<comment type="caution">
    <text evidence="4">The sequence shown here is derived from an EMBL/GenBank/DDBJ whole genome shotgun (WGS) entry which is preliminary data.</text>
</comment>
<dbReference type="RefSeq" id="WP_161110887.1">
    <property type="nucleotide sequence ID" value="NZ_WWHY01000001.1"/>
</dbReference>
<dbReference type="InterPro" id="IPR057893">
    <property type="entry name" value="LRV_2"/>
</dbReference>
<organism evidence="4 5">
    <name type="scientific">Nocardiopsis alba</name>
    <dbReference type="NCBI Taxonomy" id="53437"/>
    <lineage>
        <taxon>Bacteria</taxon>
        <taxon>Bacillati</taxon>
        <taxon>Actinomycetota</taxon>
        <taxon>Actinomycetes</taxon>
        <taxon>Streptosporangiales</taxon>
        <taxon>Nocardiopsidaceae</taxon>
        <taxon>Nocardiopsis</taxon>
    </lineage>
</organism>
<dbReference type="EMBL" id="WWHY01000001">
    <property type="protein sequence ID" value="MYR32753.1"/>
    <property type="molecule type" value="Genomic_DNA"/>
</dbReference>
<feature type="region of interest" description="Disordered" evidence="1">
    <location>
        <begin position="1"/>
        <end position="138"/>
    </location>
</feature>
<keyword evidence="2" id="KW-0472">Membrane</keyword>
<dbReference type="Pfam" id="PF25591">
    <property type="entry name" value="LRV_2"/>
    <property type="match status" value="1"/>
</dbReference>
<evidence type="ECO:0000313" key="4">
    <source>
        <dbReference type="EMBL" id="MYR32753.1"/>
    </source>
</evidence>
<feature type="compositionally biased region" description="Polar residues" evidence="1">
    <location>
        <begin position="56"/>
        <end position="68"/>
    </location>
</feature>
<dbReference type="Proteomes" id="UP000467124">
    <property type="component" value="Unassembled WGS sequence"/>
</dbReference>
<evidence type="ECO:0000256" key="2">
    <source>
        <dbReference type="SAM" id="Phobius"/>
    </source>
</evidence>
<feature type="compositionally biased region" description="Pro residues" evidence="1">
    <location>
        <begin position="364"/>
        <end position="383"/>
    </location>
</feature>
<feature type="domain" description="Leucine rich repeat variant" evidence="3">
    <location>
        <begin position="13"/>
        <end position="63"/>
    </location>
</feature>
<proteinExistence type="predicted"/>
<evidence type="ECO:0000256" key="1">
    <source>
        <dbReference type="SAM" id="MobiDB-lite"/>
    </source>
</evidence>
<feature type="transmembrane region" description="Helical" evidence="2">
    <location>
        <begin position="248"/>
        <end position="266"/>
    </location>
</feature>
<evidence type="ECO:0000259" key="3">
    <source>
        <dbReference type="Pfam" id="PF25591"/>
    </source>
</evidence>
<feature type="compositionally biased region" description="Low complexity" evidence="1">
    <location>
        <begin position="320"/>
        <end position="332"/>
    </location>
</feature>
<evidence type="ECO:0000313" key="5">
    <source>
        <dbReference type="Proteomes" id="UP000467124"/>
    </source>
</evidence>
<feature type="compositionally biased region" description="Gly residues" evidence="1">
    <location>
        <begin position="86"/>
        <end position="103"/>
    </location>
</feature>